<sequence>MAISFQHLHKVYPNVLAVKDLTLDIQQGEFFGLLGPNGAGKTTSIQVIAGLVKPTSGQVIVNGLDAVRDYRRVHRMVGVMPQEEVLDSWFLSVREILVYNAGYFGIPAREAGRRADELLERFDLGEKRSAKVSELSGGMKRRLLLAKALIHNPEILILDEPTAGADVALRRQIWQLMSELNAQGKTILLTTHYLEEAERLCERVAILDRGELLAVGPPAELTRSSHRDFVEIELASSAPRDLKLPGLNYTVENGKLRLAGTLEDEHVLEVLNALAREGVKISAIHAERARLEDVFLEITQGFRK</sequence>
<dbReference type="PROSITE" id="PS50893">
    <property type="entry name" value="ABC_TRANSPORTER_2"/>
    <property type="match status" value="1"/>
</dbReference>
<dbReference type="EMBL" id="MFGX01000006">
    <property type="protein sequence ID" value="OGF57702.1"/>
    <property type="molecule type" value="Genomic_DNA"/>
</dbReference>
<dbReference type="InterPro" id="IPR003439">
    <property type="entry name" value="ABC_transporter-like_ATP-bd"/>
</dbReference>
<dbReference type="InterPro" id="IPR003593">
    <property type="entry name" value="AAA+_ATPase"/>
</dbReference>
<dbReference type="PANTHER" id="PTHR42711:SF5">
    <property type="entry name" value="ABC TRANSPORTER ATP-BINDING PROTEIN NATA"/>
    <property type="match status" value="1"/>
</dbReference>
<proteinExistence type="inferred from homology"/>
<reference evidence="6 7" key="1">
    <citation type="journal article" date="2016" name="Nat. Commun.">
        <title>Thousands of microbial genomes shed light on interconnected biogeochemical processes in an aquifer system.</title>
        <authorList>
            <person name="Anantharaman K."/>
            <person name="Brown C.T."/>
            <person name="Hug L.A."/>
            <person name="Sharon I."/>
            <person name="Castelle C.J."/>
            <person name="Probst A.J."/>
            <person name="Thomas B.C."/>
            <person name="Singh A."/>
            <person name="Wilkins M.J."/>
            <person name="Karaoz U."/>
            <person name="Brodie E.L."/>
            <person name="Williams K.H."/>
            <person name="Hubbard S.S."/>
            <person name="Banfield J.F."/>
        </authorList>
    </citation>
    <scope>NUCLEOTIDE SEQUENCE [LARGE SCALE GENOMIC DNA]</scope>
    <source>
        <strain evidence="7">RBG_16_55_9</strain>
    </source>
</reference>
<feature type="domain" description="ABC transporter" evidence="5">
    <location>
        <begin position="3"/>
        <end position="234"/>
    </location>
</feature>
<evidence type="ECO:0000313" key="6">
    <source>
        <dbReference type="EMBL" id="OGF57702.1"/>
    </source>
</evidence>
<dbReference type="InterPro" id="IPR027417">
    <property type="entry name" value="P-loop_NTPase"/>
</dbReference>
<evidence type="ECO:0000259" key="5">
    <source>
        <dbReference type="PROSITE" id="PS50893"/>
    </source>
</evidence>
<organism evidence="6 7">
    <name type="scientific">Fraserbacteria sp. (strain RBG_16_55_9)</name>
    <dbReference type="NCBI Taxonomy" id="1817864"/>
    <lineage>
        <taxon>Bacteria</taxon>
        <taxon>Candidatus Fraseribacteriota</taxon>
    </lineage>
</organism>
<keyword evidence="3" id="KW-0547">Nucleotide-binding</keyword>
<dbReference type="PROSITE" id="PS00211">
    <property type="entry name" value="ABC_TRANSPORTER_1"/>
    <property type="match status" value="1"/>
</dbReference>
<evidence type="ECO:0000256" key="4">
    <source>
        <dbReference type="ARBA" id="ARBA00022840"/>
    </source>
</evidence>
<dbReference type="CDD" id="cd03263">
    <property type="entry name" value="ABC_subfamily_A"/>
    <property type="match status" value="1"/>
</dbReference>
<dbReference type="GO" id="GO:0016887">
    <property type="term" value="F:ATP hydrolysis activity"/>
    <property type="evidence" value="ECO:0007669"/>
    <property type="project" value="InterPro"/>
</dbReference>
<protein>
    <recommendedName>
        <fullName evidence="5">ABC transporter domain-containing protein</fullName>
    </recommendedName>
</protein>
<dbReference type="Pfam" id="PF00005">
    <property type="entry name" value="ABC_tran"/>
    <property type="match status" value="1"/>
</dbReference>
<dbReference type="Gene3D" id="3.40.50.300">
    <property type="entry name" value="P-loop containing nucleotide triphosphate hydrolases"/>
    <property type="match status" value="1"/>
</dbReference>
<dbReference type="Proteomes" id="UP000179157">
    <property type="component" value="Unassembled WGS sequence"/>
</dbReference>
<dbReference type="InterPro" id="IPR017871">
    <property type="entry name" value="ABC_transporter-like_CS"/>
</dbReference>
<dbReference type="STRING" id="1817864.A2Z21_05470"/>
<dbReference type="AlphaFoldDB" id="A0A1F5V2P9"/>
<dbReference type="GO" id="GO:0005524">
    <property type="term" value="F:ATP binding"/>
    <property type="evidence" value="ECO:0007669"/>
    <property type="project" value="UniProtKB-KW"/>
</dbReference>
<dbReference type="PANTHER" id="PTHR42711">
    <property type="entry name" value="ABC TRANSPORTER ATP-BINDING PROTEIN"/>
    <property type="match status" value="1"/>
</dbReference>
<keyword evidence="4" id="KW-0067">ATP-binding</keyword>
<dbReference type="SUPFAM" id="SSF52540">
    <property type="entry name" value="P-loop containing nucleoside triphosphate hydrolases"/>
    <property type="match status" value="1"/>
</dbReference>
<comment type="similarity">
    <text evidence="1">Belongs to the ABC transporter superfamily.</text>
</comment>
<gene>
    <name evidence="6" type="ORF">A2Z21_05470</name>
</gene>
<evidence type="ECO:0000313" key="7">
    <source>
        <dbReference type="Proteomes" id="UP000179157"/>
    </source>
</evidence>
<evidence type="ECO:0000256" key="3">
    <source>
        <dbReference type="ARBA" id="ARBA00022741"/>
    </source>
</evidence>
<comment type="caution">
    <text evidence="6">The sequence shown here is derived from an EMBL/GenBank/DDBJ whole genome shotgun (WGS) entry which is preliminary data.</text>
</comment>
<accession>A0A1F5V2P9</accession>
<keyword evidence="2" id="KW-0813">Transport</keyword>
<evidence type="ECO:0000256" key="2">
    <source>
        <dbReference type="ARBA" id="ARBA00022448"/>
    </source>
</evidence>
<dbReference type="SMART" id="SM00382">
    <property type="entry name" value="AAA"/>
    <property type="match status" value="1"/>
</dbReference>
<dbReference type="InterPro" id="IPR050763">
    <property type="entry name" value="ABC_transporter_ATP-binding"/>
</dbReference>
<evidence type="ECO:0000256" key="1">
    <source>
        <dbReference type="ARBA" id="ARBA00005417"/>
    </source>
</evidence>
<name>A0A1F5V2P9_FRAXR</name>